<evidence type="ECO:0000313" key="1">
    <source>
        <dbReference type="EMBL" id="SBV96804.1"/>
    </source>
</evidence>
<dbReference type="NCBIfam" id="TIGR01635">
    <property type="entry name" value="tail_comp_S"/>
    <property type="match status" value="1"/>
</dbReference>
<dbReference type="Pfam" id="PF05069">
    <property type="entry name" value="Phage_tail_S"/>
    <property type="match status" value="1"/>
</dbReference>
<organism evidence="1">
    <name type="scientific">uncultured Desulfovibrio sp</name>
    <dbReference type="NCBI Taxonomy" id="167968"/>
    <lineage>
        <taxon>Bacteria</taxon>
        <taxon>Pseudomonadati</taxon>
        <taxon>Thermodesulfobacteriota</taxon>
        <taxon>Desulfovibrionia</taxon>
        <taxon>Desulfovibrionales</taxon>
        <taxon>Desulfovibrionaceae</taxon>
        <taxon>Desulfovibrio</taxon>
        <taxon>environmental samples</taxon>
    </lineage>
</organism>
<gene>
    <name evidence="1" type="ORF">KM92DES2_10840</name>
</gene>
<dbReference type="AlphaFoldDB" id="A0A212JBH3"/>
<sequence length="177" mass="19929">MGATLELKIDERELKKLVERARQVLGRRPSFRPLLTAIGQEMVTSTQRRFETGIAPDGSRWVRSLAALREGRQTLIKTARLRDSNTYNVTSTDVEVGTNVEYAGVHQDGARTRPHTIAARRARALAIPGIGYRRKVNHPGSTIPARPFLGVSRQDETIIHNLTEDWMRKITARLNHA</sequence>
<dbReference type="InterPro" id="IPR006522">
    <property type="entry name" value="Phage_virion_morphogenesis"/>
</dbReference>
<name>A0A212JBH3_9BACT</name>
<protein>
    <submittedName>
        <fullName evidence="1">Phage virion morphogenesis protein</fullName>
    </submittedName>
</protein>
<reference evidence="1" key="1">
    <citation type="submission" date="2016-04" db="EMBL/GenBank/DDBJ databases">
        <authorList>
            <person name="Evans L.H."/>
            <person name="Alamgir A."/>
            <person name="Owens N."/>
            <person name="Weber N.D."/>
            <person name="Virtaneva K."/>
            <person name="Barbian K."/>
            <person name="Babar A."/>
            <person name="Rosenke K."/>
        </authorList>
    </citation>
    <scope>NUCLEOTIDE SEQUENCE</scope>
    <source>
        <strain evidence="1">92-2</strain>
    </source>
</reference>
<proteinExistence type="predicted"/>
<accession>A0A212JBH3</accession>
<dbReference type="RefSeq" id="WP_227118606.1">
    <property type="nucleotide sequence ID" value="NZ_LT598928.1"/>
</dbReference>
<dbReference type="EMBL" id="FLUP01000001">
    <property type="protein sequence ID" value="SBV96804.1"/>
    <property type="molecule type" value="Genomic_DNA"/>
</dbReference>